<gene>
    <name evidence="2" type="ORF">S12H4_62836</name>
</gene>
<feature type="non-terminal residue" evidence="2">
    <location>
        <position position="1"/>
    </location>
</feature>
<comment type="caution">
    <text evidence="2">The sequence shown here is derived from an EMBL/GenBank/DDBJ whole genome shotgun (WGS) entry which is preliminary data.</text>
</comment>
<name>X1VPH4_9ZZZZ</name>
<proteinExistence type="predicted"/>
<evidence type="ECO:0000256" key="1">
    <source>
        <dbReference type="SAM" id="MobiDB-lite"/>
    </source>
</evidence>
<organism evidence="2">
    <name type="scientific">marine sediment metagenome</name>
    <dbReference type="NCBI Taxonomy" id="412755"/>
    <lineage>
        <taxon>unclassified sequences</taxon>
        <taxon>metagenomes</taxon>
        <taxon>ecological metagenomes</taxon>
    </lineage>
</organism>
<accession>X1VPH4</accession>
<dbReference type="AlphaFoldDB" id="X1VPH4"/>
<protein>
    <submittedName>
        <fullName evidence="2">Uncharacterized protein</fullName>
    </submittedName>
</protein>
<dbReference type="EMBL" id="BARW01042374">
    <property type="protein sequence ID" value="GAJ21932.1"/>
    <property type="molecule type" value="Genomic_DNA"/>
</dbReference>
<feature type="region of interest" description="Disordered" evidence="1">
    <location>
        <begin position="1"/>
        <end position="65"/>
    </location>
</feature>
<feature type="compositionally biased region" description="Polar residues" evidence="1">
    <location>
        <begin position="19"/>
        <end position="31"/>
    </location>
</feature>
<sequence length="65" mass="6849">ATLTPLSESGTKGELGELESTSALYSKTGNKSSKKRYGYTAEPNSPNSLLGTAQARKPNSPFSLQ</sequence>
<feature type="compositionally biased region" description="Polar residues" evidence="1">
    <location>
        <begin position="42"/>
        <end position="51"/>
    </location>
</feature>
<feature type="non-terminal residue" evidence="2">
    <location>
        <position position="65"/>
    </location>
</feature>
<reference evidence="2" key="1">
    <citation type="journal article" date="2014" name="Front. Microbiol.">
        <title>High frequency of phylogenetically diverse reductive dehalogenase-homologous genes in deep subseafloor sedimentary metagenomes.</title>
        <authorList>
            <person name="Kawai M."/>
            <person name="Futagami T."/>
            <person name="Toyoda A."/>
            <person name="Takaki Y."/>
            <person name="Nishi S."/>
            <person name="Hori S."/>
            <person name="Arai W."/>
            <person name="Tsubouchi T."/>
            <person name="Morono Y."/>
            <person name="Uchiyama I."/>
            <person name="Ito T."/>
            <person name="Fujiyama A."/>
            <person name="Inagaki F."/>
            <person name="Takami H."/>
        </authorList>
    </citation>
    <scope>NUCLEOTIDE SEQUENCE</scope>
    <source>
        <strain evidence="2">Expedition CK06-06</strain>
    </source>
</reference>
<feature type="compositionally biased region" description="Polar residues" evidence="1">
    <location>
        <begin position="1"/>
        <end position="10"/>
    </location>
</feature>
<evidence type="ECO:0000313" key="2">
    <source>
        <dbReference type="EMBL" id="GAJ21932.1"/>
    </source>
</evidence>